<keyword evidence="3" id="KW-1185">Reference proteome</keyword>
<gene>
    <name evidence="2" type="ORF">V7S43_002932</name>
</gene>
<dbReference type="Proteomes" id="UP001632037">
    <property type="component" value="Unassembled WGS sequence"/>
</dbReference>
<reference evidence="2 3" key="1">
    <citation type="submission" date="2024-09" db="EMBL/GenBank/DDBJ databases">
        <title>Genome sequencing and assembly of Phytophthora oleae, isolate VK10A, causative agent of rot of olive drupes.</title>
        <authorList>
            <person name="Conti Taguali S."/>
            <person name="Riolo M."/>
            <person name="La Spada F."/>
            <person name="Cacciola S.O."/>
            <person name="Dionisio G."/>
        </authorList>
    </citation>
    <scope>NUCLEOTIDE SEQUENCE [LARGE SCALE GENOMIC DNA]</scope>
    <source>
        <strain evidence="2 3">VK10A</strain>
    </source>
</reference>
<protein>
    <submittedName>
        <fullName evidence="2">Uncharacterized protein</fullName>
    </submittedName>
</protein>
<sequence length="88" mass="9902">MRPSSMDRVSDDDLPEVDAELADTPPMEFLCFTSCPDIKNLRELDVGYRRLRSNPRATRYPATPSYATTVPVKPTLVSAMPPLFAPRF</sequence>
<feature type="compositionally biased region" description="Acidic residues" evidence="1">
    <location>
        <begin position="10"/>
        <end position="20"/>
    </location>
</feature>
<proteinExistence type="predicted"/>
<accession>A0ABD3FZD4</accession>
<dbReference type="EMBL" id="JBIMZQ010000004">
    <property type="protein sequence ID" value="KAL3672273.1"/>
    <property type="molecule type" value="Genomic_DNA"/>
</dbReference>
<evidence type="ECO:0000313" key="3">
    <source>
        <dbReference type="Proteomes" id="UP001632037"/>
    </source>
</evidence>
<evidence type="ECO:0000256" key="1">
    <source>
        <dbReference type="SAM" id="MobiDB-lite"/>
    </source>
</evidence>
<name>A0ABD3FZD4_9STRA</name>
<comment type="caution">
    <text evidence="2">The sequence shown here is derived from an EMBL/GenBank/DDBJ whole genome shotgun (WGS) entry which is preliminary data.</text>
</comment>
<organism evidence="2 3">
    <name type="scientific">Phytophthora oleae</name>
    <dbReference type="NCBI Taxonomy" id="2107226"/>
    <lineage>
        <taxon>Eukaryota</taxon>
        <taxon>Sar</taxon>
        <taxon>Stramenopiles</taxon>
        <taxon>Oomycota</taxon>
        <taxon>Peronosporomycetes</taxon>
        <taxon>Peronosporales</taxon>
        <taxon>Peronosporaceae</taxon>
        <taxon>Phytophthora</taxon>
    </lineage>
</organism>
<dbReference type="AlphaFoldDB" id="A0ABD3FZD4"/>
<evidence type="ECO:0000313" key="2">
    <source>
        <dbReference type="EMBL" id="KAL3672273.1"/>
    </source>
</evidence>
<feature type="region of interest" description="Disordered" evidence="1">
    <location>
        <begin position="1"/>
        <end position="20"/>
    </location>
</feature>